<gene>
    <name evidence="1" type="ORF">OK345_09975</name>
</gene>
<keyword evidence="2" id="KW-1185">Reference proteome</keyword>
<evidence type="ECO:0008006" key="3">
    <source>
        <dbReference type="Google" id="ProtNLM"/>
    </source>
</evidence>
<dbReference type="Proteomes" id="UP001209922">
    <property type="component" value="Unassembled WGS sequence"/>
</dbReference>
<evidence type="ECO:0000313" key="1">
    <source>
        <dbReference type="EMBL" id="MCW4472832.1"/>
    </source>
</evidence>
<dbReference type="RefSeq" id="WP_265127821.1">
    <property type="nucleotide sequence ID" value="NZ_JAPCHY010000008.1"/>
</dbReference>
<reference evidence="1 2" key="1">
    <citation type="submission" date="2022-10" db="EMBL/GenBank/DDBJ databases">
        <title>Xanthomonas sp. H13-6.</title>
        <authorList>
            <person name="Liu X."/>
            <person name="Deng Z."/>
            <person name="Jiang Y."/>
            <person name="Yu T."/>
            <person name="Ai J."/>
        </authorList>
    </citation>
    <scope>NUCLEOTIDE SEQUENCE [LARGE SCALE GENOMIC DNA]</scope>
    <source>
        <strain evidence="1 2">H13-6</strain>
    </source>
</reference>
<accession>A0ABT3JWH4</accession>
<organism evidence="1 2">
    <name type="scientific">Xanthomonas chitinilytica</name>
    <dbReference type="NCBI Taxonomy" id="2989819"/>
    <lineage>
        <taxon>Bacteria</taxon>
        <taxon>Pseudomonadati</taxon>
        <taxon>Pseudomonadota</taxon>
        <taxon>Gammaproteobacteria</taxon>
        <taxon>Lysobacterales</taxon>
        <taxon>Lysobacteraceae</taxon>
        <taxon>Xanthomonas</taxon>
    </lineage>
</organism>
<dbReference type="EMBL" id="JAPCHY010000008">
    <property type="protein sequence ID" value="MCW4472832.1"/>
    <property type="molecule type" value="Genomic_DNA"/>
</dbReference>
<proteinExistence type="predicted"/>
<evidence type="ECO:0000313" key="2">
    <source>
        <dbReference type="Proteomes" id="UP001209922"/>
    </source>
</evidence>
<name>A0ABT3JWH4_9XANT</name>
<comment type="caution">
    <text evidence="1">The sequence shown here is derived from an EMBL/GenBank/DDBJ whole genome shotgun (WGS) entry which is preliminary data.</text>
</comment>
<sequence>MSSLLDEVVAAVRRRDANAVLAGFTPGAKMAILAPARPGGSQRLSFAQYRSMLLGNRCDLSGSRHDVSDKAARHRVVRCGACRDRAQAAAGLERRSVRR</sequence>
<protein>
    <recommendedName>
        <fullName evidence="3">Nuclear transport factor 2 family protein</fullName>
    </recommendedName>
</protein>